<evidence type="ECO:0000313" key="2">
    <source>
        <dbReference type="EMBL" id="PKU85292.1"/>
    </source>
</evidence>
<accession>A0A2I0XBK7</accession>
<organism evidence="2 3">
    <name type="scientific">Dendrobium catenatum</name>
    <dbReference type="NCBI Taxonomy" id="906689"/>
    <lineage>
        <taxon>Eukaryota</taxon>
        <taxon>Viridiplantae</taxon>
        <taxon>Streptophyta</taxon>
        <taxon>Embryophyta</taxon>
        <taxon>Tracheophyta</taxon>
        <taxon>Spermatophyta</taxon>
        <taxon>Magnoliopsida</taxon>
        <taxon>Liliopsida</taxon>
        <taxon>Asparagales</taxon>
        <taxon>Orchidaceae</taxon>
        <taxon>Epidendroideae</taxon>
        <taxon>Malaxideae</taxon>
        <taxon>Dendrobiinae</taxon>
        <taxon>Dendrobium</taxon>
    </lineage>
</organism>
<dbReference type="EMBL" id="KZ501978">
    <property type="protein sequence ID" value="PKU85292.1"/>
    <property type="molecule type" value="Genomic_DNA"/>
</dbReference>
<dbReference type="Proteomes" id="UP000233837">
    <property type="component" value="Unassembled WGS sequence"/>
</dbReference>
<name>A0A2I0XBK7_9ASPA</name>
<feature type="region of interest" description="Disordered" evidence="1">
    <location>
        <begin position="165"/>
        <end position="185"/>
    </location>
</feature>
<protein>
    <submittedName>
        <fullName evidence="2">Uncharacterized protein</fullName>
    </submittedName>
</protein>
<feature type="region of interest" description="Disordered" evidence="1">
    <location>
        <begin position="56"/>
        <end position="95"/>
    </location>
</feature>
<reference evidence="2 3" key="1">
    <citation type="journal article" date="2016" name="Sci. Rep.">
        <title>The Dendrobium catenatum Lindl. genome sequence provides insights into polysaccharide synthase, floral development and adaptive evolution.</title>
        <authorList>
            <person name="Zhang G.Q."/>
            <person name="Xu Q."/>
            <person name="Bian C."/>
            <person name="Tsai W.C."/>
            <person name="Yeh C.M."/>
            <person name="Liu K.W."/>
            <person name="Yoshida K."/>
            <person name="Zhang L.S."/>
            <person name="Chang S.B."/>
            <person name="Chen F."/>
            <person name="Shi Y."/>
            <person name="Su Y.Y."/>
            <person name="Zhang Y.Q."/>
            <person name="Chen L.J."/>
            <person name="Yin Y."/>
            <person name="Lin M."/>
            <person name="Huang H."/>
            <person name="Deng H."/>
            <person name="Wang Z.W."/>
            <person name="Zhu S.L."/>
            <person name="Zhao X."/>
            <person name="Deng C."/>
            <person name="Niu S.C."/>
            <person name="Huang J."/>
            <person name="Wang M."/>
            <person name="Liu G.H."/>
            <person name="Yang H.J."/>
            <person name="Xiao X.J."/>
            <person name="Hsiao Y.Y."/>
            <person name="Wu W.L."/>
            <person name="Chen Y.Y."/>
            <person name="Mitsuda N."/>
            <person name="Ohme-Takagi M."/>
            <person name="Luo Y.B."/>
            <person name="Van de Peer Y."/>
            <person name="Liu Z.J."/>
        </authorList>
    </citation>
    <scope>NUCLEOTIDE SEQUENCE [LARGE SCALE GENOMIC DNA]</scope>
    <source>
        <tissue evidence="2">The whole plant</tissue>
    </source>
</reference>
<evidence type="ECO:0000256" key="1">
    <source>
        <dbReference type="SAM" id="MobiDB-lite"/>
    </source>
</evidence>
<keyword evidence="3" id="KW-1185">Reference proteome</keyword>
<proteinExistence type="predicted"/>
<dbReference type="AlphaFoldDB" id="A0A2I0XBK7"/>
<evidence type="ECO:0000313" key="3">
    <source>
        <dbReference type="Proteomes" id="UP000233837"/>
    </source>
</evidence>
<reference evidence="2 3" key="2">
    <citation type="journal article" date="2017" name="Nature">
        <title>The Apostasia genome and the evolution of orchids.</title>
        <authorList>
            <person name="Zhang G.Q."/>
            <person name="Liu K.W."/>
            <person name="Li Z."/>
            <person name="Lohaus R."/>
            <person name="Hsiao Y.Y."/>
            <person name="Niu S.C."/>
            <person name="Wang J.Y."/>
            <person name="Lin Y.C."/>
            <person name="Xu Q."/>
            <person name="Chen L.J."/>
            <person name="Yoshida K."/>
            <person name="Fujiwara S."/>
            <person name="Wang Z.W."/>
            <person name="Zhang Y.Q."/>
            <person name="Mitsuda N."/>
            <person name="Wang M."/>
            <person name="Liu G.H."/>
            <person name="Pecoraro L."/>
            <person name="Huang H.X."/>
            <person name="Xiao X.J."/>
            <person name="Lin M."/>
            <person name="Wu X.Y."/>
            <person name="Wu W.L."/>
            <person name="Chen Y.Y."/>
            <person name="Chang S.B."/>
            <person name="Sakamoto S."/>
            <person name="Ohme-Takagi M."/>
            <person name="Yagi M."/>
            <person name="Zeng S.J."/>
            <person name="Shen C.Y."/>
            <person name="Yeh C.M."/>
            <person name="Luo Y.B."/>
            <person name="Tsai W.C."/>
            <person name="Van de Peer Y."/>
            <person name="Liu Z.J."/>
        </authorList>
    </citation>
    <scope>NUCLEOTIDE SEQUENCE [LARGE SCALE GENOMIC DNA]</scope>
    <source>
        <tissue evidence="2">The whole plant</tissue>
    </source>
</reference>
<gene>
    <name evidence="2" type="ORF">MA16_Dca010451</name>
</gene>
<sequence length="185" mass="20994">MDLQSTPMIVQLGRGARIQLENAIIEIGNAGATIQFSSLNFSAVIERTAIIPVNDMESEGPAKRPHSIEAATRRAHLPAPQPTTEESRRRIKSSTRELKKSFWDYQPEVPIPPKKKEPEIVSAKVYIVLKMLKDKGLKKKKFQRPLVIEARRTLLRERLSVAMERRERKQVPPGVHRGVTPEPHV</sequence>